<feature type="region of interest" description="Disordered" evidence="1">
    <location>
        <begin position="88"/>
        <end position="160"/>
    </location>
</feature>
<evidence type="ECO:0000313" key="5">
    <source>
        <dbReference type="Proteomes" id="UP000077266"/>
    </source>
</evidence>
<dbReference type="AlphaFoldDB" id="A0A165PDM5"/>
<name>A0A165PDM5_EXIGL</name>
<feature type="transmembrane region" description="Helical" evidence="2">
    <location>
        <begin position="38"/>
        <end position="60"/>
    </location>
</feature>
<organism evidence="4 5">
    <name type="scientific">Exidia glandulosa HHB12029</name>
    <dbReference type="NCBI Taxonomy" id="1314781"/>
    <lineage>
        <taxon>Eukaryota</taxon>
        <taxon>Fungi</taxon>
        <taxon>Dikarya</taxon>
        <taxon>Basidiomycota</taxon>
        <taxon>Agaricomycotina</taxon>
        <taxon>Agaricomycetes</taxon>
        <taxon>Auriculariales</taxon>
        <taxon>Exidiaceae</taxon>
        <taxon>Exidia</taxon>
    </lineage>
</organism>
<dbReference type="OrthoDB" id="2758522at2759"/>
<feature type="chain" id="PRO_5007863885" evidence="3">
    <location>
        <begin position="20"/>
        <end position="160"/>
    </location>
</feature>
<keyword evidence="3" id="KW-0732">Signal</keyword>
<dbReference type="STRING" id="1314781.A0A165PDM5"/>
<feature type="compositionally biased region" description="Low complexity" evidence="1">
    <location>
        <begin position="88"/>
        <end position="119"/>
    </location>
</feature>
<feature type="signal peptide" evidence="3">
    <location>
        <begin position="1"/>
        <end position="19"/>
    </location>
</feature>
<keyword evidence="2" id="KW-0472">Membrane</keyword>
<dbReference type="EMBL" id="KV425890">
    <property type="protein sequence ID" value="KZW02021.1"/>
    <property type="molecule type" value="Genomic_DNA"/>
</dbReference>
<evidence type="ECO:0000256" key="1">
    <source>
        <dbReference type="SAM" id="MobiDB-lite"/>
    </source>
</evidence>
<accession>A0A165PDM5</accession>
<evidence type="ECO:0000256" key="2">
    <source>
        <dbReference type="SAM" id="Phobius"/>
    </source>
</evidence>
<keyword evidence="5" id="KW-1185">Reference proteome</keyword>
<keyword evidence="2" id="KW-0812">Transmembrane</keyword>
<keyword evidence="2" id="KW-1133">Transmembrane helix</keyword>
<reference evidence="4 5" key="1">
    <citation type="journal article" date="2016" name="Mol. Biol. Evol.">
        <title>Comparative Genomics of Early-Diverging Mushroom-Forming Fungi Provides Insights into the Origins of Lignocellulose Decay Capabilities.</title>
        <authorList>
            <person name="Nagy L.G."/>
            <person name="Riley R."/>
            <person name="Tritt A."/>
            <person name="Adam C."/>
            <person name="Daum C."/>
            <person name="Floudas D."/>
            <person name="Sun H."/>
            <person name="Yadav J.S."/>
            <person name="Pangilinan J."/>
            <person name="Larsson K.H."/>
            <person name="Matsuura K."/>
            <person name="Barry K."/>
            <person name="Labutti K."/>
            <person name="Kuo R."/>
            <person name="Ohm R.A."/>
            <person name="Bhattacharya S.S."/>
            <person name="Shirouzu T."/>
            <person name="Yoshinaga Y."/>
            <person name="Martin F.M."/>
            <person name="Grigoriev I.V."/>
            <person name="Hibbett D.S."/>
        </authorList>
    </citation>
    <scope>NUCLEOTIDE SEQUENCE [LARGE SCALE GENOMIC DNA]</scope>
    <source>
        <strain evidence="4 5">HHB12029</strain>
    </source>
</reference>
<feature type="compositionally biased region" description="Pro residues" evidence="1">
    <location>
        <begin position="141"/>
        <end position="160"/>
    </location>
</feature>
<gene>
    <name evidence="4" type="ORF">EXIGLDRAFT_736750</name>
</gene>
<dbReference type="InParanoid" id="A0A165PDM5"/>
<evidence type="ECO:0000256" key="3">
    <source>
        <dbReference type="SAM" id="SignalP"/>
    </source>
</evidence>
<dbReference type="Proteomes" id="UP000077266">
    <property type="component" value="Unassembled WGS sequence"/>
</dbReference>
<proteinExistence type="predicted"/>
<evidence type="ECO:0000313" key="4">
    <source>
        <dbReference type="EMBL" id="KZW02021.1"/>
    </source>
</evidence>
<protein>
    <submittedName>
        <fullName evidence="4">Uncharacterized protein</fullName>
    </submittedName>
</protein>
<sequence>MTTTRNALVFLALVSSAHASCYIDAFGRRRCSGISTAARAGIAVAFAVGAMLLLCLFGLMRRRAVQRRNMAFIARPAVSAPQASFHAQAPYGQHPYGQQQPYPAQYTAGYDPTNAGGPQYPQPPPQAYNGHPKPGGNDVENPPPPAYPAYQPPAGPPPRN</sequence>